<dbReference type="GO" id="GO:0005886">
    <property type="term" value="C:plasma membrane"/>
    <property type="evidence" value="ECO:0007669"/>
    <property type="project" value="UniProtKB-SubCell"/>
</dbReference>
<dbReference type="InterPro" id="IPR050968">
    <property type="entry name" value="Cytochrome_c_oxidase_bac_sub4"/>
</dbReference>
<sequence>MKPSINHRPAQMKKERERSKVTKYMISFFLMIAFTALSFYLVAVPLFDANTTFWVIMIAALIQAILQLFAFMHLDQKGYGPVIVMMIFAVVIAGVSAVGIVLM</sequence>
<dbReference type="InterPro" id="IPR036259">
    <property type="entry name" value="MFS_trans_sf"/>
</dbReference>
<dbReference type="Pfam" id="PF03626">
    <property type="entry name" value="COX4_pro"/>
    <property type="match status" value="1"/>
</dbReference>
<evidence type="ECO:0008006" key="10">
    <source>
        <dbReference type="Google" id="ProtNLM"/>
    </source>
</evidence>
<dbReference type="InterPro" id="IPR005171">
    <property type="entry name" value="Cyt_c_oxidase_su4_prok"/>
</dbReference>
<protein>
    <recommendedName>
        <fullName evidence="10">Cytochrome c oxidase subunit 4</fullName>
    </recommendedName>
</protein>
<evidence type="ECO:0000256" key="2">
    <source>
        <dbReference type="ARBA" id="ARBA00008079"/>
    </source>
</evidence>
<dbReference type="GO" id="GO:0009319">
    <property type="term" value="C:cytochrome o ubiquinol oxidase complex"/>
    <property type="evidence" value="ECO:0007669"/>
    <property type="project" value="TreeGrafter"/>
</dbReference>
<dbReference type="GO" id="GO:0009486">
    <property type="term" value="F:cytochrome bo3 ubiquinol oxidase activity"/>
    <property type="evidence" value="ECO:0007669"/>
    <property type="project" value="TreeGrafter"/>
</dbReference>
<keyword evidence="9" id="KW-1185">Reference proteome</keyword>
<evidence type="ECO:0000256" key="1">
    <source>
        <dbReference type="ARBA" id="ARBA00004651"/>
    </source>
</evidence>
<reference evidence="8 9" key="1">
    <citation type="submission" date="2018-06" db="EMBL/GenBank/DDBJ databases">
        <title>Thermoflavimicrobium daqus sp. nov., a thermophilic microbe isolated from Moutai-flavour Daqu.</title>
        <authorList>
            <person name="Wang X."/>
            <person name="Zhou H."/>
        </authorList>
    </citation>
    <scope>NUCLEOTIDE SEQUENCE [LARGE SCALE GENOMIC DNA]</scope>
    <source>
        <strain evidence="8 9">FBKL4.011</strain>
    </source>
</reference>
<dbReference type="OrthoDB" id="9928620at2"/>
<proteinExistence type="inferred from homology"/>
<organism evidence="8 9">
    <name type="scientific">Thermoflavimicrobium daqui</name>
    <dbReference type="NCBI Taxonomy" id="2137476"/>
    <lineage>
        <taxon>Bacteria</taxon>
        <taxon>Bacillati</taxon>
        <taxon>Bacillota</taxon>
        <taxon>Bacilli</taxon>
        <taxon>Bacillales</taxon>
        <taxon>Thermoactinomycetaceae</taxon>
        <taxon>Thermoflavimicrobium</taxon>
    </lineage>
</organism>
<dbReference type="GO" id="GO:0019646">
    <property type="term" value="P:aerobic electron transport chain"/>
    <property type="evidence" value="ECO:0007669"/>
    <property type="project" value="TreeGrafter"/>
</dbReference>
<keyword evidence="5 7" id="KW-1133">Transmembrane helix</keyword>
<dbReference type="Proteomes" id="UP000251213">
    <property type="component" value="Unassembled WGS sequence"/>
</dbReference>
<evidence type="ECO:0000313" key="8">
    <source>
        <dbReference type="EMBL" id="RAL23346.1"/>
    </source>
</evidence>
<keyword evidence="6 7" id="KW-0472">Membrane</keyword>
<comment type="similarity">
    <text evidence="2">Belongs to the cytochrome c oxidase bacterial subunit 4 family.</text>
</comment>
<dbReference type="EMBL" id="QJKK01000006">
    <property type="protein sequence ID" value="RAL23346.1"/>
    <property type="molecule type" value="Genomic_DNA"/>
</dbReference>
<dbReference type="AlphaFoldDB" id="A0A364K3P8"/>
<keyword evidence="3" id="KW-1003">Cell membrane</keyword>
<feature type="transmembrane region" description="Helical" evidence="7">
    <location>
        <begin position="79"/>
        <end position="102"/>
    </location>
</feature>
<name>A0A364K3P8_9BACL</name>
<gene>
    <name evidence="8" type="ORF">DL897_11685</name>
</gene>
<comment type="subcellular location">
    <subcellularLocation>
        <location evidence="1">Cell membrane</location>
        <topology evidence="1">Multi-pass membrane protein</topology>
    </subcellularLocation>
</comment>
<evidence type="ECO:0000313" key="9">
    <source>
        <dbReference type="Proteomes" id="UP000251213"/>
    </source>
</evidence>
<evidence type="ECO:0000256" key="7">
    <source>
        <dbReference type="SAM" id="Phobius"/>
    </source>
</evidence>
<feature type="transmembrane region" description="Helical" evidence="7">
    <location>
        <begin position="21"/>
        <end position="47"/>
    </location>
</feature>
<evidence type="ECO:0000256" key="6">
    <source>
        <dbReference type="ARBA" id="ARBA00023136"/>
    </source>
</evidence>
<dbReference type="PANTHER" id="PTHR36835:SF1">
    <property type="entry name" value="CYTOCHROME BO(3) UBIQUINOL OXIDASE SUBUNIT 4"/>
    <property type="match status" value="1"/>
</dbReference>
<dbReference type="PANTHER" id="PTHR36835">
    <property type="entry name" value="CYTOCHROME BO(3) UBIQUINOL OXIDASE SUBUNIT 4"/>
    <property type="match status" value="1"/>
</dbReference>
<keyword evidence="4 7" id="KW-0812">Transmembrane</keyword>
<reference evidence="8 9" key="2">
    <citation type="submission" date="2018-06" db="EMBL/GenBank/DDBJ databases">
        <authorList>
            <person name="Zhirakovskaya E."/>
        </authorList>
    </citation>
    <scope>NUCLEOTIDE SEQUENCE [LARGE SCALE GENOMIC DNA]</scope>
    <source>
        <strain evidence="8 9">FBKL4.011</strain>
    </source>
</reference>
<feature type="transmembrane region" description="Helical" evidence="7">
    <location>
        <begin position="53"/>
        <end position="72"/>
    </location>
</feature>
<dbReference type="RefSeq" id="WP_113659331.1">
    <property type="nucleotide sequence ID" value="NZ_KZ845668.1"/>
</dbReference>
<comment type="caution">
    <text evidence="8">The sequence shown here is derived from an EMBL/GenBank/DDBJ whole genome shotgun (WGS) entry which is preliminary data.</text>
</comment>
<dbReference type="SUPFAM" id="SSF103473">
    <property type="entry name" value="MFS general substrate transporter"/>
    <property type="match status" value="1"/>
</dbReference>
<evidence type="ECO:0000256" key="3">
    <source>
        <dbReference type="ARBA" id="ARBA00022475"/>
    </source>
</evidence>
<evidence type="ECO:0000256" key="5">
    <source>
        <dbReference type="ARBA" id="ARBA00022989"/>
    </source>
</evidence>
<dbReference type="GO" id="GO:0015078">
    <property type="term" value="F:proton transmembrane transporter activity"/>
    <property type="evidence" value="ECO:0007669"/>
    <property type="project" value="TreeGrafter"/>
</dbReference>
<evidence type="ECO:0000256" key="4">
    <source>
        <dbReference type="ARBA" id="ARBA00022692"/>
    </source>
</evidence>
<dbReference type="GO" id="GO:0015990">
    <property type="term" value="P:electron transport coupled proton transport"/>
    <property type="evidence" value="ECO:0007669"/>
    <property type="project" value="TreeGrafter"/>
</dbReference>
<accession>A0A364K3P8</accession>